<proteinExistence type="predicted"/>
<evidence type="ECO:0000313" key="1">
    <source>
        <dbReference type="EMBL" id="KIJ88693.1"/>
    </source>
</evidence>
<reference evidence="1 2" key="1">
    <citation type="submission" date="2014-12" db="EMBL/GenBank/DDBJ databases">
        <title>Whole genome sequence of Candidatus Rickettsia asemboensis strain NMRCii isolated from cat fleas in west Kenya.</title>
        <authorList>
            <person name="Jima D."/>
            <person name="Luce-Fedrow A."/>
            <person name="Yang Y."/>
            <person name="Maina A.N."/>
            <person name="Snesrud E.C."/>
            <person name="Jarman R.G."/>
            <person name="Richards A.L."/>
            <person name="Hang J."/>
        </authorList>
    </citation>
    <scope>NUCLEOTIDE SEQUENCE [LARGE SCALE GENOMIC DNA]</scope>
    <source>
        <strain evidence="1 2">NMRCii</strain>
    </source>
</reference>
<sequence>MIICFKVSYKFTSNFFGGKFSHGKIYYLNVMLFLCGSVKSTVSPSSLDHGGHKNINIIMYFLSWISLQAHGMTTENQSTQPTATRNDDSGIHAEMTSSIVKYTEL</sequence>
<keyword evidence="2" id="KW-1185">Reference proteome</keyword>
<name>A0A0C2R907_9RICK</name>
<protein>
    <submittedName>
        <fullName evidence="1">Uncharacterized protein</fullName>
    </submittedName>
</protein>
<gene>
    <name evidence="1" type="ORF">SB78_04120</name>
</gene>
<dbReference type="EMBL" id="JWSW01000030">
    <property type="protein sequence ID" value="KIJ88693.1"/>
    <property type="molecule type" value="Genomic_DNA"/>
</dbReference>
<dbReference type="AlphaFoldDB" id="A0A0C2R907"/>
<organism evidence="1 2">
    <name type="scientific">Rickettsia asembonensis</name>
    <dbReference type="NCBI Taxonomy" id="1068590"/>
    <lineage>
        <taxon>Bacteria</taxon>
        <taxon>Pseudomonadati</taxon>
        <taxon>Pseudomonadota</taxon>
        <taxon>Alphaproteobacteria</taxon>
        <taxon>Rickettsiales</taxon>
        <taxon>Rickettsiaceae</taxon>
        <taxon>Rickettsieae</taxon>
        <taxon>Rickettsia</taxon>
        <taxon>spotted fever group</taxon>
    </lineage>
</organism>
<accession>A0A0C2R907</accession>
<comment type="caution">
    <text evidence="1">The sequence shown here is derived from an EMBL/GenBank/DDBJ whole genome shotgun (WGS) entry which is preliminary data.</text>
</comment>
<dbReference type="Proteomes" id="UP000031952">
    <property type="component" value="Unassembled WGS sequence"/>
</dbReference>
<evidence type="ECO:0000313" key="2">
    <source>
        <dbReference type="Proteomes" id="UP000031952"/>
    </source>
</evidence>